<sequence length="280" mass="31495">MYTRSNGTPVGADVSFMGAYEALLSIQANHIRRDIAQEIKEYEHHFGNLMRMAKSVHCKLSGMDMISAHFPTPELVDEARLMDVTLSFIEASNNILAYLEIVKKNTGLPSGGDSALETHVKNGQRVVSVLLQTYIAHMDAQYVPGKDVGLAYGRDIKLAGRHVLHKHFGSSNGFIVHDRAGGPHDHWHIDHLLHPLRRVPGTPWHKYFGNIQSDTNQFLPPNLFDGQASQQININMPVSTNFMRLSTGQEYGSHRTWFNMRPDREHLHPSVKEVCEICAP</sequence>
<comment type="caution">
    <text evidence="1">The sequence shown here is derived from an EMBL/GenBank/DDBJ whole genome shotgun (WGS) entry which is preliminary data.</text>
</comment>
<evidence type="ECO:0000313" key="1">
    <source>
        <dbReference type="EMBL" id="KAK3695535.1"/>
    </source>
</evidence>
<protein>
    <submittedName>
        <fullName evidence="1">Uncharacterized protein</fullName>
    </submittedName>
</protein>
<dbReference type="Pfam" id="PF17043">
    <property type="entry name" value="MAT1-1-2"/>
    <property type="match status" value="1"/>
</dbReference>
<proteinExistence type="predicted"/>
<dbReference type="AlphaFoldDB" id="A0AAE0XLJ6"/>
<dbReference type="Proteomes" id="UP001270362">
    <property type="component" value="Unassembled WGS sequence"/>
</dbReference>
<gene>
    <name evidence="1" type="ORF">B0T22DRAFT_110197</name>
</gene>
<organism evidence="1 2">
    <name type="scientific">Podospora appendiculata</name>
    <dbReference type="NCBI Taxonomy" id="314037"/>
    <lineage>
        <taxon>Eukaryota</taxon>
        <taxon>Fungi</taxon>
        <taxon>Dikarya</taxon>
        <taxon>Ascomycota</taxon>
        <taxon>Pezizomycotina</taxon>
        <taxon>Sordariomycetes</taxon>
        <taxon>Sordariomycetidae</taxon>
        <taxon>Sordariales</taxon>
        <taxon>Podosporaceae</taxon>
        <taxon>Podospora</taxon>
    </lineage>
</organism>
<dbReference type="InterPro" id="IPR031472">
    <property type="entry name" value="MAT1-1-2/MatA-2/Smr1"/>
</dbReference>
<keyword evidence="2" id="KW-1185">Reference proteome</keyword>
<reference evidence="1" key="1">
    <citation type="journal article" date="2023" name="Mol. Phylogenet. Evol.">
        <title>Genome-scale phylogeny and comparative genomics of the fungal order Sordariales.</title>
        <authorList>
            <person name="Hensen N."/>
            <person name="Bonometti L."/>
            <person name="Westerberg I."/>
            <person name="Brannstrom I.O."/>
            <person name="Guillou S."/>
            <person name="Cros-Aarteil S."/>
            <person name="Calhoun S."/>
            <person name="Haridas S."/>
            <person name="Kuo A."/>
            <person name="Mondo S."/>
            <person name="Pangilinan J."/>
            <person name="Riley R."/>
            <person name="LaButti K."/>
            <person name="Andreopoulos B."/>
            <person name="Lipzen A."/>
            <person name="Chen C."/>
            <person name="Yan M."/>
            <person name="Daum C."/>
            <person name="Ng V."/>
            <person name="Clum A."/>
            <person name="Steindorff A."/>
            <person name="Ohm R.A."/>
            <person name="Martin F."/>
            <person name="Silar P."/>
            <person name="Natvig D.O."/>
            <person name="Lalanne C."/>
            <person name="Gautier V."/>
            <person name="Ament-Velasquez S.L."/>
            <person name="Kruys A."/>
            <person name="Hutchinson M.I."/>
            <person name="Powell A.J."/>
            <person name="Barry K."/>
            <person name="Miller A.N."/>
            <person name="Grigoriev I.V."/>
            <person name="Debuchy R."/>
            <person name="Gladieux P."/>
            <person name="Hiltunen Thoren M."/>
            <person name="Johannesson H."/>
        </authorList>
    </citation>
    <scope>NUCLEOTIDE SEQUENCE</scope>
    <source>
        <strain evidence="1">CBS 314.62</strain>
    </source>
</reference>
<accession>A0AAE0XLJ6</accession>
<dbReference type="EMBL" id="JAULSO010000001">
    <property type="protein sequence ID" value="KAK3695535.1"/>
    <property type="molecule type" value="Genomic_DNA"/>
</dbReference>
<evidence type="ECO:0000313" key="2">
    <source>
        <dbReference type="Proteomes" id="UP001270362"/>
    </source>
</evidence>
<name>A0AAE0XLJ6_9PEZI</name>
<reference evidence="1" key="2">
    <citation type="submission" date="2023-06" db="EMBL/GenBank/DDBJ databases">
        <authorList>
            <consortium name="Lawrence Berkeley National Laboratory"/>
            <person name="Haridas S."/>
            <person name="Hensen N."/>
            <person name="Bonometti L."/>
            <person name="Westerberg I."/>
            <person name="Brannstrom I.O."/>
            <person name="Guillou S."/>
            <person name="Cros-Aarteil S."/>
            <person name="Calhoun S."/>
            <person name="Kuo A."/>
            <person name="Mondo S."/>
            <person name="Pangilinan J."/>
            <person name="Riley R."/>
            <person name="Labutti K."/>
            <person name="Andreopoulos B."/>
            <person name="Lipzen A."/>
            <person name="Chen C."/>
            <person name="Yanf M."/>
            <person name="Daum C."/>
            <person name="Ng V."/>
            <person name="Clum A."/>
            <person name="Steindorff A."/>
            <person name="Ohm R."/>
            <person name="Martin F."/>
            <person name="Silar P."/>
            <person name="Natvig D."/>
            <person name="Lalanne C."/>
            <person name="Gautier V."/>
            <person name="Ament-Velasquez S.L."/>
            <person name="Kruys A."/>
            <person name="Hutchinson M.I."/>
            <person name="Powell A.J."/>
            <person name="Barry K."/>
            <person name="Miller A.N."/>
            <person name="Grigoriev I.V."/>
            <person name="Debuchy R."/>
            <person name="Gladieux P."/>
            <person name="Thoren M.H."/>
            <person name="Johannesson H."/>
        </authorList>
    </citation>
    <scope>NUCLEOTIDE SEQUENCE</scope>
    <source>
        <strain evidence="1">CBS 314.62</strain>
    </source>
</reference>